<dbReference type="GeneID" id="20807040"/>
<proteinExistence type="predicted"/>
<reference evidence="2" key="1">
    <citation type="submission" date="2013-12" db="EMBL/GenBank/DDBJ databases">
        <title>The Genome Sequence of Aphanomyces astaci APO3.</title>
        <authorList>
            <consortium name="The Broad Institute Genomics Platform"/>
            <person name="Russ C."/>
            <person name="Tyler B."/>
            <person name="van West P."/>
            <person name="Dieguez-Uribeondo J."/>
            <person name="Young S.K."/>
            <person name="Zeng Q."/>
            <person name="Gargeya S."/>
            <person name="Fitzgerald M."/>
            <person name="Abouelleil A."/>
            <person name="Alvarado L."/>
            <person name="Chapman S.B."/>
            <person name="Gainer-Dewar J."/>
            <person name="Goldberg J."/>
            <person name="Griggs A."/>
            <person name="Gujja S."/>
            <person name="Hansen M."/>
            <person name="Howarth C."/>
            <person name="Imamovic A."/>
            <person name="Ireland A."/>
            <person name="Larimer J."/>
            <person name="McCowan C."/>
            <person name="Murphy C."/>
            <person name="Pearson M."/>
            <person name="Poon T.W."/>
            <person name="Priest M."/>
            <person name="Roberts A."/>
            <person name="Saif S."/>
            <person name="Shea T."/>
            <person name="Sykes S."/>
            <person name="Wortman J."/>
            <person name="Nusbaum C."/>
            <person name="Birren B."/>
        </authorList>
    </citation>
    <scope>NUCLEOTIDE SEQUENCE [LARGE SCALE GENOMIC DNA]</scope>
    <source>
        <strain evidence="2">APO3</strain>
    </source>
</reference>
<sequence>MSIGSRIGNDSLTKHGIPSGQDASRLEDPREFANDPNELWMDDFFGEDVILHHTGSFLTKAKLVRRAVMFMAILRRVSSLYFQLLAIRTMGKFPIDEQQAWLLLRLLGTMPWGSIQLLTWQPQSHALRG</sequence>
<dbReference type="RefSeq" id="XP_009828061.1">
    <property type="nucleotide sequence ID" value="XM_009829759.1"/>
</dbReference>
<feature type="region of interest" description="Disordered" evidence="1">
    <location>
        <begin position="1"/>
        <end position="29"/>
    </location>
</feature>
<accession>W4GRR5</accession>
<evidence type="ECO:0000313" key="2">
    <source>
        <dbReference type="EMBL" id="ETV82392.1"/>
    </source>
</evidence>
<dbReference type="AlphaFoldDB" id="W4GRR5"/>
<dbReference type="VEuPathDB" id="FungiDB:H257_05044"/>
<gene>
    <name evidence="2" type="ORF">H257_05044</name>
</gene>
<protein>
    <submittedName>
        <fullName evidence="2">Uncharacterized protein</fullName>
    </submittedName>
</protein>
<dbReference type="EMBL" id="KI913122">
    <property type="protein sequence ID" value="ETV82392.1"/>
    <property type="molecule type" value="Genomic_DNA"/>
</dbReference>
<name>W4GRR5_APHAT</name>
<evidence type="ECO:0000256" key="1">
    <source>
        <dbReference type="SAM" id="MobiDB-lite"/>
    </source>
</evidence>
<organism evidence="2">
    <name type="scientific">Aphanomyces astaci</name>
    <name type="common">Crayfish plague agent</name>
    <dbReference type="NCBI Taxonomy" id="112090"/>
    <lineage>
        <taxon>Eukaryota</taxon>
        <taxon>Sar</taxon>
        <taxon>Stramenopiles</taxon>
        <taxon>Oomycota</taxon>
        <taxon>Saprolegniomycetes</taxon>
        <taxon>Saprolegniales</taxon>
        <taxon>Verrucalvaceae</taxon>
        <taxon>Aphanomyces</taxon>
    </lineage>
</organism>